<dbReference type="RefSeq" id="WP_341764775.1">
    <property type="nucleotide sequence ID" value="NZ_OZ034688.1"/>
</dbReference>
<dbReference type="Pfam" id="PF00582">
    <property type="entry name" value="Usp"/>
    <property type="match status" value="1"/>
</dbReference>
<comment type="subcellular location">
    <subcellularLocation>
        <location evidence="1 6">Cytoplasm</location>
    </subcellularLocation>
</comment>
<evidence type="ECO:0000256" key="5">
    <source>
        <dbReference type="ARBA" id="ARBA00037131"/>
    </source>
</evidence>
<keyword evidence="4 6" id="KW-0963">Cytoplasm</keyword>
<comment type="function">
    <text evidence="5">Required for resistance to DNA-damaging agents.</text>
</comment>
<evidence type="ECO:0000313" key="9">
    <source>
        <dbReference type="Proteomes" id="UP001497533"/>
    </source>
</evidence>
<comment type="subunit">
    <text evidence="3">Homodimer.</text>
</comment>
<evidence type="ECO:0000256" key="1">
    <source>
        <dbReference type="ARBA" id="ARBA00004496"/>
    </source>
</evidence>
<dbReference type="Proteomes" id="UP001497533">
    <property type="component" value="Chromosome"/>
</dbReference>
<dbReference type="EMBL" id="OZ034688">
    <property type="protein sequence ID" value="CAL1329306.1"/>
    <property type="molecule type" value="Genomic_DNA"/>
</dbReference>
<dbReference type="PANTHER" id="PTHR46268:SF23">
    <property type="entry name" value="UNIVERSAL STRESS PROTEIN A-RELATED"/>
    <property type="match status" value="1"/>
</dbReference>
<dbReference type="InterPro" id="IPR006016">
    <property type="entry name" value="UspA"/>
</dbReference>
<evidence type="ECO:0000259" key="7">
    <source>
        <dbReference type="Pfam" id="PF00582"/>
    </source>
</evidence>
<feature type="domain" description="UspA" evidence="7">
    <location>
        <begin position="3"/>
        <end position="139"/>
    </location>
</feature>
<sequence length="142" mass="16161">MYYKHILVAIDLSPDSEILIKKAISIAKPYQSKVSVIHVDINYLAPYTGIININKKNIKKDKNNYTNNSIFKDLVMKSGYCIEKILIANGDLCQVLEDVVKKYNINVVICGHHQDFWSKLTSSARKLIDKIQVDILIVPLNV</sequence>
<evidence type="ECO:0000256" key="4">
    <source>
        <dbReference type="ARBA" id="ARBA00022490"/>
    </source>
</evidence>
<accession>A0ABM9NPA2</accession>
<evidence type="ECO:0000256" key="6">
    <source>
        <dbReference type="PIRNR" id="PIRNR006276"/>
    </source>
</evidence>
<gene>
    <name evidence="8" type="primary">uspA</name>
    <name evidence="8" type="ORF">PRHACTZTBTEA_386</name>
</gene>
<evidence type="ECO:0000313" key="8">
    <source>
        <dbReference type="EMBL" id="CAL1329306.1"/>
    </source>
</evidence>
<evidence type="ECO:0000256" key="2">
    <source>
        <dbReference type="ARBA" id="ARBA00008791"/>
    </source>
</evidence>
<dbReference type="SUPFAM" id="SSF52402">
    <property type="entry name" value="Adenine nucleotide alpha hydrolases-like"/>
    <property type="match status" value="1"/>
</dbReference>
<dbReference type="PANTHER" id="PTHR46268">
    <property type="entry name" value="STRESS RESPONSE PROTEIN NHAX"/>
    <property type="match status" value="1"/>
</dbReference>
<dbReference type="InterPro" id="IPR014729">
    <property type="entry name" value="Rossmann-like_a/b/a_fold"/>
</dbReference>
<organism evidence="8 9">
    <name type="scientific">Candidatus Providencia siddallii</name>
    <dbReference type="NCBI Taxonomy" id="1715285"/>
    <lineage>
        <taxon>Bacteria</taxon>
        <taxon>Pseudomonadati</taxon>
        <taxon>Pseudomonadota</taxon>
        <taxon>Gammaproteobacteria</taxon>
        <taxon>Enterobacterales</taxon>
        <taxon>Morganellaceae</taxon>
        <taxon>Providencia</taxon>
    </lineage>
</organism>
<evidence type="ECO:0000256" key="3">
    <source>
        <dbReference type="ARBA" id="ARBA00011738"/>
    </source>
</evidence>
<name>A0ABM9NPA2_9GAMM</name>
<comment type="similarity">
    <text evidence="2 6">Belongs to the universal stress protein A family.</text>
</comment>
<dbReference type="Gene3D" id="3.40.50.620">
    <property type="entry name" value="HUPs"/>
    <property type="match status" value="1"/>
</dbReference>
<dbReference type="PIRSF" id="PIRSF006276">
    <property type="entry name" value="UspA"/>
    <property type="match status" value="1"/>
</dbReference>
<reference evidence="8" key="1">
    <citation type="submission" date="2024-04" db="EMBL/GenBank/DDBJ databases">
        <authorList>
            <person name="Manzano-Marin A."/>
            <person name="Manzano-Marin A."/>
            <person name="Alejandro Manzano Marin A."/>
        </authorList>
    </citation>
    <scope>NUCLEOTIDE SEQUENCE [LARGE SCALE GENOMIC DNA]</scope>
    <source>
        <strain evidence="8">TABTEA</strain>
    </source>
</reference>
<keyword evidence="9" id="KW-1185">Reference proteome</keyword>
<proteinExistence type="inferred from homology"/>
<dbReference type="InterPro" id="IPR006015">
    <property type="entry name" value="Universal_stress_UspA"/>
</dbReference>
<protein>
    <recommendedName>
        <fullName evidence="6">Universal stress protein</fullName>
    </recommendedName>
</protein>